<feature type="transmembrane region" description="Helical" evidence="1">
    <location>
        <begin position="90"/>
        <end position="108"/>
    </location>
</feature>
<sequence>MSQSSIWREEIWHPLSVHFPIALLLFATMISAVSLFVKKETRNTWQFAGSLLLFTGSLAAWLAIYTGGIADGAVARTICDPTILKDHENASYTMAYLFSAAAFINLILIFMKLQETFATFLKYGMVLVMLTGSGYLVYTSHVGATLVYQQGAGVHKPSADCKGF</sequence>
<feature type="transmembrane region" description="Helical" evidence="1">
    <location>
        <begin position="49"/>
        <end position="70"/>
    </location>
</feature>
<evidence type="ECO:0000313" key="3">
    <source>
        <dbReference type="EMBL" id="MFD2164239.1"/>
    </source>
</evidence>
<keyword evidence="1" id="KW-0812">Transmembrane</keyword>
<keyword evidence="1" id="KW-1133">Transmembrane helix</keyword>
<gene>
    <name evidence="3" type="ORF">ACFSJU_17650</name>
</gene>
<keyword evidence="4" id="KW-1185">Reference proteome</keyword>
<feature type="transmembrane region" description="Helical" evidence="1">
    <location>
        <begin position="17"/>
        <end position="37"/>
    </location>
</feature>
<organism evidence="3 4">
    <name type="scientific">Paradesertivirga mongoliensis</name>
    <dbReference type="NCBI Taxonomy" id="2100740"/>
    <lineage>
        <taxon>Bacteria</taxon>
        <taxon>Pseudomonadati</taxon>
        <taxon>Bacteroidota</taxon>
        <taxon>Sphingobacteriia</taxon>
        <taxon>Sphingobacteriales</taxon>
        <taxon>Sphingobacteriaceae</taxon>
        <taxon>Paradesertivirga</taxon>
    </lineage>
</organism>
<evidence type="ECO:0000256" key="1">
    <source>
        <dbReference type="SAM" id="Phobius"/>
    </source>
</evidence>
<dbReference type="RefSeq" id="WP_255904293.1">
    <property type="nucleotide sequence ID" value="NZ_JAFMZO010000004.1"/>
</dbReference>
<reference evidence="4" key="1">
    <citation type="journal article" date="2019" name="Int. J. Syst. Evol. Microbiol.">
        <title>The Global Catalogue of Microorganisms (GCM) 10K type strain sequencing project: providing services to taxonomists for standard genome sequencing and annotation.</title>
        <authorList>
            <consortium name="The Broad Institute Genomics Platform"/>
            <consortium name="The Broad Institute Genome Sequencing Center for Infectious Disease"/>
            <person name="Wu L."/>
            <person name="Ma J."/>
        </authorList>
    </citation>
    <scope>NUCLEOTIDE SEQUENCE [LARGE SCALE GENOMIC DNA]</scope>
    <source>
        <strain evidence="4">KCTC 42217</strain>
    </source>
</reference>
<accession>A0ABW4ZQ27</accession>
<name>A0ABW4ZQ27_9SPHI</name>
<protein>
    <submittedName>
        <fullName evidence="3">DUF2231 domain-containing protein</fullName>
    </submittedName>
</protein>
<feature type="domain" description="DUF2231" evidence="2">
    <location>
        <begin position="13"/>
        <end position="155"/>
    </location>
</feature>
<dbReference type="EMBL" id="JBHUHZ010000003">
    <property type="protein sequence ID" value="MFD2164239.1"/>
    <property type="molecule type" value="Genomic_DNA"/>
</dbReference>
<evidence type="ECO:0000313" key="4">
    <source>
        <dbReference type="Proteomes" id="UP001597387"/>
    </source>
</evidence>
<dbReference type="Proteomes" id="UP001597387">
    <property type="component" value="Unassembled WGS sequence"/>
</dbReference>
<evidence type="ECO:0000259" key="2">
    <source>
        <dbReference type="Pfam" id="PF09990"/>
    </source>
</evidence>
<dbReference type="InterPro" id="IPR019251">
    <property type="entry name" value="DUF2231_TM"/>
</dbReference>
<feature type="transmembrane region" description="Helical" evidence="1">
    <location>
        <begin position="120"/>
        <end position="138"/>
    </location>
</feature>
<keyword evidence="1" id="KW-0472">Membrane</keyword>
<dbReference type="Pfam" id="PF09990">
    <property type="entry name" value="DUF2231"/>
    <property type="match status" value="1"/>
</dbReference>
<proteinExistence type="predicted"/>
<comment type="caution">
    <text evidence="3">The sequence shown here is derived from an EMBL/GenBank/DDBJ whole genome shotgun (WGS) entry which is preliminary data.</text>
</comment>